<feature type="compositionally biased region" description="Low complexity" evidence="6">
    <location>
        <begin position="392"/>
        <end position="401"/>
    </location>
</feature>
<feature type="compositionally biased region" description="Acidic residues" evidence="6">
    <location>
        <begin position="842"/>
        <end position="851"/>
    </location>
</feature>
<feature type="compositionally biased region" description="Basic and acidic residues" evidence="6">
    <location>
        <begin position="892"/>
        <end position="910"/>
    </location>
</feature>
<feature type="region of interest" description="Disordered" evidence="6">
    <location>
        <begin position="127"/>
        <end position="171"/>
    </location>
</feature>
<dbReference type="PANTHER" id="PTHR10782:SF4">
    <property type="entry name" value="TONALLI, ISOFORM E"/>
    <property type="match status" value="1"/>
</dbReference>
<feature type="compositionally biased region" description="Low complexity" evidence="6">
    <location>
        <begin position="133"/>
        <end position="158"/>
    </location>
</feature>
<feature type="domain" description="SP-RING-type" evidence="7">
    <location>
        <begin position="736"/>
        <end position="824"/>
    </location>
</feature>
<keyword evidence="9" id="KW-1185">Reference proteome</keyword>
<protein>
    <recommendedName>
        <fullName evidence="7">SP-RING-type domain-containing protein</fullName>
    </recommendedName>
</protein>
<dbReference type="EMBL" id="LN719061">
    <property type="protein sequence ID" value="CEP07124.1"/>
    <property type="molecule type" value="Genomic_DNA"/>
</dbReference>
<evidence type="ECO:0000256" key="5">
    <source>
        <dbReference type="SAM" id="Coils"/>
    </source>
</evidence>
<name>A0A0B7MW68_9FUNG</name>
<evidence type="ECO:0000313" key="8">
    <source>
        <dbReference type="EMBL" id="CEP07124.1"/>
    </source>
</evidence>
<keyword evidence="2 4" id="KW-0863">Zinc-finger</keyword>
<dbReference type="GO" id="GO:0008270">
    <property type="term" value="F:zinc ion binding"/>
    <property type="evidence" value="ECO:0007669"/>
    <property type="project" value="UniProtKB-KW"/>
</dbReference>
<dbReference type="Pfam" id="PF25527">
    <property type="entry name" value="GBD-like_ZMIZ1_ZMIZ2"/>
    <property type="match status" value="1"/>
</dbReference>
<evidence type="ECO:0000313" key="9">
    <source>
        <dbReference type="Proteomes" id="UP000054107"/>
    </source>
</evidence>
<evidence type="ECO:0000256" key="1">
    <source>
        <dbReference type="ARBA" id="ARBA00022723"/>
    </source>
</evidence>
<accession>A0A0B7MW68</accession>
<dbReference type="GO" id="GO:0000785">
    <property type="term" value="C:chromatin"/>
    <property type="evidence" value="ECO:0007669"/>
    <property type="project" value="TreeGrafter"/>
</dbReference>
<dbReference type="PANTHER" id="PTHR10782">
    <property type="entry name" value="ZINC FINGER MIZ DOMAIN-CONTAINING PROTEIN"/>
    <property type="match status" value="1"/>
</dbReference>
<evidence type="ECO:0000256" key="4">
    <source>
        <dbReference type="PROSITE-ProRule" id="PRU00452"/>
    </source>
</evidence>
<dbReference type="GO" id="GO:0016925">
    <property type="term" value="P:protein sumoylation"/>
    <property type="evidence" value="ECO:0007669"/>
    <property type="project" value="TreeGrafter"/>
</dbReference>
<feature type="region of interest" description="Disordered" evidence="6">
    <location>
        <begin position="374"/>
        <end position="403"/>
    </location>
</feature>
<keyword evidence="1" id="KW-0479">Metal-binding</keyword>
<evidence type="ECO:0000256" key="2">
    <source>
        <dbReference type="ARBA" id="ARBA00022771"/>
    </source>
</evidence>
<organism evidence="8 9">
    <name type="scientific">Parasitella parasitica</name>
    <dbReference type="NCBI Taxonomy" id="35722"/>
    <lineage>
        <taxon>Eukaryota</taxon>
        <taxon>Fungi</taxon>
        <taxon>Fungi incertae sedis</taxon>
        <taxon>Mucoromycota</taxon>
        <taxon>Mucoromycotina</taxon>
        <taxon>Mucoromycetes</taxon>
        <taxon>Mucorales</taxon>
        <taxon>Mucorineae</taxon>
        <taxon>Mucoraceae</taxon>
        <taxon>Parasitella</taxon>
    </lineage>
</organism>
<evidence type="ECO:0000259" key="7">
    <source>
        <dbReference type="PROSITE" id="PS51044"/>
    </source>
</evidence>
<reference evidence="8 9" key="1">
    <citation type="submission" date="2014-09" db="EMBL/GenBank/DDBJ databases">
        <authorList>
            <person name="Ellenberger Sabrina"/>
        </authorList>
    </citation>
    <scope>NUCLEOTIDE SEQUENCE [LARGE SCALE GENOMIC DNA]</scope>
    <source>
        <strain evidence="8 9">CBS 412.66</strain>
    </source>
</reference>
<dbReference type="Gene3D" id="3.30.40.10">
    <property type="entry name" value="Zinc/RING finger domain, C3HC4 (zinc finger)"/>
    <property type="match status" value="1"/>
</dbReference>
<keyword evidence="3" id="KW-0862">Zinc</keyword>
<dbReference type="InterPro" id="IPR040797">
    <property type="entry name" value="ZMIZ1_N"/>
</dbReference>
<keyword evidence="5" id="KW-0175">Coiled coil</keyword>
<proteinExistence type="predicted"/>
<gene>
    <name evidence="8" type="primary">PARPA_00398.1 scaffold 772</name>
</gene>
<dbReference type="CDD" id="cd16650">
    <property type="entry name" value="SP-RING_PIAS-like"/>
    <property type="match status" value="1"/>
</dbReference>
<dbReference type="InterPro" id="IPR004181">
    <property type="entry name" value="Znf_MIZ"/>
</dbReference>
<sequence length="910" mass="102305">MISNSNHNVQPLLSNELLTSSLSENDRLIYERNNIRLSQMEAEVRQLETYGGACDELLDWLSDQRAYNPYNEKALLGCISAISEKATEYGAWSGMEILKEANLNCAAGLSERGRAYIRKCFEDLQNSVNGRRPSNTSTMSSTSVSHPSPSSLVSNKSVQQSSTVPESPTAATSNYSQMVKLFDTSLFPQSPNSNTGSPLASPQFAGAEVAAASPRATSSTFPLSTDTQLNNFYQRQIEQRAAQIKQNELGLLKQQQYIQPYQQQYQQQQPQINIQRLSPAQLQHIKNMQLQHEQNRRAQQEEQRKLLRQQEIRKQRELYEMQRRLEAQRLQETQRQEAQRQEAQRQEAQRQEQLKQRQIQLQTQFQLQQQQQQQQQLRQYQQHLGKPPQPPASNNVPPSVAMPTTVTTGQYQASGQHQDPRMNSYWLVNDVAMNIPSDATTANAATTTTANTPAGLSFITPTASAVTPVSLTAIPENAVVNPASVIATPSVTETPSTSNGMSKSSFSVPTTPNIPLKIIPRSASISVYPSATRSSTDTLKIQLPGGGALHKSSGPGDKIEYQFKIRHAFPPFRLAHGEVITKKPFFIPDDEFDKLFKNPNTTFTDYHGQVPLSYMITAWYDNTPERKCDWPTGARIELNGHNLPLQKREKINNPNGPSTISGKDKPFDLTRLLTRGTNTLVLHQPRCACSYSFAVQVFMRPSQNFILGLVQNNTISVDKCNRLIDNLLGKFKNQDDDEDLVIVQKSVTLKMKCPLTFKRMSQPVRGVNCKHIDCFDLDAYLMVNKVENPTWACPHCNNITGPTSLARDLLVEQFLTTLPKRASEIEFVGNHTNFKTVRLEDPDSDDEDDPDNKDNVFENMADMNGNSHQHVVATCTKKENVIDLISDDEEGELRPDVRTSLKRSWDSQNH</sequence>
<dbReference type="Proteomes" id="UP000054107">
    <property type="component" value="Unassembled WGS sequence"/>
</dbReference>
<dbReference type="Pfam" id="PF18028">
    <property type="entry name" value="Zmiz1_N"/>
    <property type="match status" value="1"/>
</dbReference>
<feature type="region of interest" description="Disordered" evidence="6">
    <location>
        <begin position="889"/>
        <end position="910"/>
    </location>
</feature>
<dbReference type="InterPro" id="IPR057847">
    <property type="entry name" value="ZMIZ1/ZMIZ2_GBD-like"/>
</dbReference>
<feature type="coiled-coil region" evidence="5">
    <location>
        <begin position="290"/>
        <end position="358"/>
    </location>
</feature>
<feature type="region of interest" description="Disordered" evidence="6">
    <location>
        <begin position="837"/>
        <end position="863"/>
    </location>
</feature>
<feature type="compositionally biased region" description="Polar residues" evidence="6">
    <location>
        <begin position="159"/>
        <end position="171"/>
    </location>
</feature>
<dbReference type="PROSITE" id="PS51044">
    <property type="entry name" value="ZF_SP_RING"/>
    <property type="match status" value="1"/>
</dbReference>
<dbReference type="STRING" id="35722.A0A0B7MW68"/>
<dbReference type="InterPro" id="IPR013083">
    <property type="entry name" value="Znf_RING/FYVE/PHD"/>
</dbReference>
<dbReference type="AlphaFoldDB" id="A0A0B7MW68"/>
<evidence type="ECO:0000256" key="3">
    <source>
        <dbReference type="ARBA" id="ARBA00022833"/>
    </source>
</evidence>
<dbReference type="GO" id="GO:0061665">
    <property type="term" value="F:SUMO ligase activity"/>
    <property type="evidence" value="ECO:0007669"/>
    <property type="project" value="TreeGrafter"/>
</dbReference>
<evidence type="ECO:0000256" key="6">
    <source>
        <dbReference type="SAM" id="MobiDB-lite"/>
    </source>
</evidence>
<dbReference type="Pfam" id="PF02891">
    <property type="entry name" value="zf-MIZ"/>
    <property type="match status" value="1"/>
</dbReference>
<dbReference type="OrthoDB" id="27975at2759"/>